<dbReference type="EMBL" id="JAHXRF010000001">
    <property type="protein sequence ID" value="MBW4864681.1"/>
    <property type="molecule type" value="Genomic_DNA"/>
</dbReference>
<proteinExistence type="predicted"/>
<accession>A0AAW4NI06</accession>
<dbReference type="AlphaFoldDB" id="A0AAW4NI06"/>
<comment type="caution">
    <text evidence="3">The sequence shown here is derived from an EMBL/GenBank/DDBJ whole genome shotgun (WGS) entry which is preliminary data.</text>
</comment>
<protein>
    <submittedName>
        <fullName evidence="3">DUF4296 domain-containing protein</fullName>
    </submittedName>
</protein>
<evidence type="ECO:0000259" key="2">
    <source>
        <dbReference type="Pfam" id="PF14129"/>
    </source>
</evidence>
<feature type="domain" description="DUF4296" evidence="2">
    <location>
        <begin position="30"/>
        <end position="110"/>
    </location>
</feature>
<dbReference type="Pfam" id="PF14129">
    <property type="entry name" value="DUF4296"/>
    <property type="match status" value="1"/>
</dbReference>
<reference evidence="3" key="1">
    <citation type="submission" date="2021-07" db="EMBL/GenBank/DDBJ databases">
        <title>Genomic diversity and antimicrobial resistance of Prevotella spp. isolated from chronic lung disease airways.</title>
        <authorList>
            <person name="Webb K.A."/>
            <person name="Olagoke O.S."/>
            <person name="Baird T."/>
            <person name="Neill J."/>
            <person name="Pham A."/>
            <person name="Wells T.J."/>
            <person name="Ramsay K.A."/>
            <person name="Bell S.C."/>
            <person name="Sarovich D.S."/>
            <person name="Price E.P."/>
        </authorList>
    </citation>
    <scope>NUCLEOTIDE SEQUENCE</scope>
    <source>
        <strain evidence="3">SCHI0047.S.3</strain>
    </source>
</reference>
<sequence length="300" mass="33438">MKMHTIHKSFTSLVLGCLMMFMVGCRPGVPSEYIQPSELEDMLYDWHLADAMAGTSGNDSLNIIKYHAAVLEKYGYTQAQFDSSLVYYMRHTERLKTIYEHLAKRFNDEASALGGAGGDAFANVGLKGDTANVWHGQVSMVLAPQKPFNLYSFSLKTDSSFHKGDQLMLDFNSDFIYQDGMRDGVAMLSVTFNNDSIASQTIHISSAGHNTLTIYDDNRLGIKAVNGFFLLNRSQSPGENTTTLKLMIISAVKLFRMHTNKEKPTEKMKTDSLARDSNRQGQAQPPPADAMIPERQPSTR</sequence>
<feature type="region of interest" description="Disordered" evidence="1">
    <location>
        <begin position="260"/>
        <end position="300"/>
    </location>
</feature>
<dbReference type="Proteomes" id="UP001196873">
    <property type="component" value="Unassembled WGS sequence"/>
</dbReference>
<organism evidence="3 4">
    <name type="scientific">Segatella salivae</name>
    <dbReference type="NCBI Taxonomy" id="228604"/>
    <lineage>
        <taxon>Bacteria</taxon>
        <taxon>Pseudomonadati</taxon>
        <taxon>Bacteroidota</taxon>
        <taxon>Bacteroidia</taxon>
        <taxon>Bacteroidales</taxon>
        <taxon>Prevotellaceae</taxon>
        <taxon>Segatella</taxon>
    </lineage>
</organism>
<dbReference type="InterPro" id="IPR025381">
    <property type="entry name" value="DUF4296"/>
</dbReference>
<feature type="compositionally biased region" description="Basic and acidic residues" evidence="1">
    <location>
        <begin position="260"/>
        <end position="278"/>
    </location>
</feature>
<dbReference type="RefSeq" id="WP_219424700.1">
    <property type="nucleotide sequence ID" value="NZ_JAHXQY010000001.1"/>
</dbReference>
<evidence type="ECO:0000313" key="4">
    <source>
        <dbReference type="Proteomes" id="UP001196873"/>
    </source>
</evidence>
<dbReference type="PROSITE" id="PS51257">
    <property type="entry name" value="PROKAR_LIPOPROTEIN"/>
    <property type="match status" value="1"/>
</dbReference>
<evidence type="ECO:0000256" key="1">
    <source>
        <dbReference type="SAM" id="MobiDB-lite"/>
    </source>
</evidence>
<gene>
    <name evidence="3" type="ORF">KZY68_01320</name>
</gene>
<evidence type="ECO:0000313" key="3">
    <source>
        <dbReference type="EMBL" id="MBW4864681.1"/>
    </source>
</evidence>
<name>A0AAW4NI06_9BACT</name>